<dbReference type="eggNOG" id="KOG2892">
    <property type="taxonomic scope" value="Eukaryota"/>
</dbReference>
<dbReference type="RefSeq" id="XP_009037825.1">
    <property type="nucleotide sequence ID" value="XM_009039577.1"/>
</dbReference>
<dbReference type="GO" id="GO:0006783">
    <property type="term" value="P:heme biosynthetic process"/>
    <property type="evidence" value="ECO:0007669"/>
    <property type="project" value="TreeGrafter"/>
</dbReference>
<reference evidence="8 9" key="1">
    <citation type="journal article" date="2011" name="Proc. Natl. Acad. Sci. U.S.A.">
        <title>Niche of harmful alga Aureococcus anophagefferens revealed through ecogenomics.</title>
        <authorList>
            <person name="Gobler C.J."/>
            <person name="Berry D.L."/>
            <person name="Dyhrman S.T."/>
            <person name="Wilhelm S.W."/>
            <person name="Salamov A."/>
            <person name="Lobanov A.V."/>
            <person name="Zhang Y."/>
            <person name="Collier J.L."/>
            <person name="Wurch L.L."/>
            <person name="Kustka A.B."/>
            <person name="Dill B.D."/>
            <person name="Shah M."/>
            <person name="VerBerkmoes N.C."/>
            <person name="Kuo A."/>
            <person name="Terry A."/>
            <person name="Pangilinan J."/>
            <person name="Lindquist E.A."/>
            <person name="Lucas S."/>
            <person name="Paulsen I.T."/>
            <person name="Hattenrath-Lehmann T.K."/>
            <person name="Talmage S.C."/>
            <person name="Walker E.A."/>
            <person name="Koch F."/>
            <person name="Burson A.M."/>
            <person name="Marcoval M.A."/>
            <person name="Tang Y.Z."/>
            <person name="Lecleir G.R."/>
            <person name="Coyne K.J."/>
            <person name="Berg G.M."/>
            <person name="Bertrand E.M."/>
            <person name="Saito M.A."/>
            <person name="Gladyshev V.N."/>
            <person name="Grigoriev I.V."/>
        </authorList>
    </citation>
    <scope>NUCLEOTIDE SEQUENCE [LARGE SCALE GENOMIC DNA]</scope>
    <source>
        <strain evidence="9">CCMP 1984</strain>
    </source>
</reference>
<dbReference type="InParanoid" id="F0YBV0"/>
<evidence type="ECO:0000256" key="3">
    <source>
        <dbReference type="ARBA" id="ARBA00012655"/>
    </source>
</evidence>
<dbReference type="InterPro" id="IPR000860">
    <property type="entry name" value="HemC"/>
</dbReference>
<keyword evidence="4" id="KW-0808">Transferase</keyword>
<sequence length="331" mass="34903">MRLLLLLHTLSRATSLHVKIATRPSPLAVKQAERVAETLRRADPALTTELVRISSTGEYRNNTPLPLALDPTVDFTGLLDDAVGSGAVDVAVHSLKDLPPANRWRGDLRVACHLPRTESAADALVGYASMDLVPRGARVGTASQRRRALLRCARPDLDVVTVRGNVHARLETLDRGDVDALILGAAGLQRLELLDARRHAILSFDEMLPAPAQGIVGAVARGDGGALGDLLARADDRDARIAATAERAVLDVADAASPGAGRPPTSAAMTRDGAAWLLRARLTRPDGSRSAATTSTVEADQLGDGDAAAREFGAAAGRDLLRRAGPDFFAE</sequence>
<evidence type="ECO:0000313" key="8">
    <source>
        <dbReference type="EMBL" id="EGB07188.1"/>
    </source>
</evidence>
<dbReference type="Pfam" id="PF01379">
    <property type="entry name" value="Porphobil_deam"/>
    <property type="match status" value="1"/>
</dbReference>
<dbReference type="GO" id="GO:0004418">
    <property type="term" value="F:hydroxymethylbilane synthase activity"/>
    <property type="evidence" value="ECO:0007669"/>
    <property type="project" value="UniProtKB-EC"/>
</dbReference>
<proteinExistence type="inferred from homology"/>
<accession>F0YBV0</accession>
<dbReference type="PIRSF" id="PIRSF001438">
    <property type="entry name" value="4pyrrol_synth_OHMeBilane_synth"/>
    <property type="match status" value="1"/>
</dbReference>
<evidence type="ECO:0000256" key="2">
    <source>
        <dbReference type="ARBA" id="ARBA00005638"/>
    </source>
</evidence>
<evidence type="ECO:0000259" key="7">
    <source>
        <dbReference type="Pfam" id="PF01379"/>
    </source>
</evidence>
<evidence type="ECO:0000256" key="1">
    <source>
        <dbReference type="ARBA" id="ARBA00001916"/>
    </source>
</evidence>
<comment type="similarity">
    <text evidence="2">Belongs to the HMBS family.</text>
</comment>
<evidence type="ECO:0000256" key="6">
    <source>
        <dbReference type="SAM" id="SignalP"/>
    </source>
</evidence>
<dbReference type="KEGG" id="aaf:AURANDRAFT_59094"/>
<dbReference type="InterPro" id="IPR022417">
    <property type="entry name" value="Porphobilin_deaminase_N"/>
</dbReference>
<dbReference type="CDD" id="cd00494">
    <property type="entry name" value="PBP2_HMBS"/>
    <property type="match status" value="1"/>
</dbReference>
<dbReference type="FunFam" id="3.40.190.10:FF:000005">
    <property type="entry name" value="Porphobilinogen deaminase"/>
    <property type="match status" value="1"/>
</dbReference>
<feature type="domain" description="Porphobilinogen deaminase N-terminal" evidence="7">
    <location>
        <begin position="18"/>
        <end position="223"/>
    </location>
</feature>
<dbReference type="Gene3D" id="3.40.190.10">
    <property type="entry name" value="Periplasmic binding protein-like II"/>
    <property type="match status" value="2"/>
</dbReference>
<dbReference type="AlphaFoldDB" id="F0YBV0"/>
<dbReference type="PANTHER" id="PTHR11557">
    <property type="entry name" value="PORPHOBILINOGEN DEAMINASE"/>
    <property type="match status" value="1"/>
</dbReference>
<comment type="cofactor">
    <cofactor evidence="1">
        <name>dipyrromethane</name>
        <dbReference type="ChEBI" id="CHEBI:60342"/>
    </cofactor>
</comment>
<name>F0YBV0_AURAN</name>
<dbReference type="GO" id="GO:0005737">
    <property type="term" value="C:cytoplasm"/>
    <property type="evidence" value="ECO:0007669"/>
    <property type="project" value="TreeGrafter"/>
</dbReference>
<keyword evidence="6" id="KW-0732">Signal</keyword>
<dbReference type="EC" id="2.5.1.61" evidence="3"/>
<protein>
    <recommendedName>
        <fullName evidence="3">hydroxymethylbilane synthase</fullName>
        <ecNumber evidence="3">2.5.1.61</ecNumber>
    </recommendedName>
</protein>
<dbReference type="EMBL" id="GL833131">
    <property type="protein sequence ID" value="EGB07188.1"/>
    <property type="molecule type" value="Genomic_DNA"/>
</dbReference>
<dbReference type="GeneID" id="20222730"/>
<dbReference type="PANTHER" id="PTHR11557:SF0">
    <property type="entry name" value="PORPHOBILINOGEN DEAMINASE"/>
    <property type="match status" value="1"/>
</dbReference>
<organism evidence="9">
    <name type="scientific">Aureococcus anophagefferens</name>
    <name type="common">Harmful bloom alga</name>
    <dbReference type="NCBI Taxonomy" id="44056"/>
    <lineage>
        <taxon>Eukaryota</taxon>
        <taxon>Sar</taxon>
        <taxon>Stramenopiles</taxon>
        <taxon>Ochrophyta</taxon>
        <taxon>Pelagophyceae</taxon>
        <taxon>Pelagomonadales</taxon>
        <taxon>Pelagomonadaceae</taxon>
        <taxon>Aureococcus</taxon>
    </lineage>
</organism>
<dbReference type="OrthoDB" id="564646at2759"/>
<evidence type="ECO:0000256" key="5">
    <source>
        <dbReference type="ARBA" id="ARBA00023244"/>
    </source>
</evidence>
<feature type="signal peptide" evidence="6">
    <location>
        <begin position="1"/>
        <end position="15"/>
    </location>
</feature>
<evidence type="ECO:0000313" key="9">
    <source>
        <dbReference type="Proteomes" id="UP000002729"/>
    </source>
</evidence>
<feature type="chain" id="PRO_5012293975" description="hydroxymethylbilane synthase" evidence="6">
    <location>
        <begin position="16"/>
        <end position="331"/>
    </location>
</feature>
<dbReference type="Proteomes" id="UP000002729">
    <property type="component" value="Unassembled WGS sequence"/>
</dbReference>
<dbReference type="NCBIfam" id="TIGR00212">
    <property type="entry name" value="hemC"/>
    <property type="match status" value="1"/>
</dbReference>
<keyword evidence="5" id="KW-0627">Porphyrin biosynthesis</keyword>
<keyword evidence="9" id="KW-1185">Reference proteome</keyword>
<evidence type="ECO:0000256" key="4">
    <source>
        <dbReference type="ARBA" id="ARBA00022679"/>
    </source>
</evidence>
<dbReference type="SUPFAM" id="SSF53850">
    <property type="entry name" value="Periplasmic binding protein-like II"/>
    <property type="match status" value="1"/>
</dbReference>
<gene>
    <name evidence="8" type="ORF">AURANDRAFT_59094</name>
</gene>